<reference evidence="3" key="1">
    <citation type="submission" date="2016-10" db="EMBL/GenBank/DDBJ databases">
        <authorList>
            <person name="Varghese N."/>
            <person name="Submissions S."/>
        </authorList>
    </citation>
    <scope>NUCLEOTIDE SEQUENCE [LARGE SCALE GENOMIC DNA]</scope>
    <source>
        <strain evidence="3">DSM 44526</strain>
    </source>
</reference>
<protein>
    <submittedName>
        <fullName evidence="2">Polysaccharide pyruvyl transferase</fullName>
    </submittedName>
</protein>
<dbReference type="OrthoDB" id="9811182at2"/>
<keyword evidence="3" id="KW-1185">Reference proteome</keyword>
<accession>A0A1G7MSD2</accession>
<sequence length="379" mass="41758">MLTVGIMSMQRIKNYGSSLQAFALSHTLRQIQPNAEVRFIDYEPGDPLIGPGTGPRGSKIGLAGKLSKALAHAGGPGKPRNKIAFLNHKRSYDRRYFSQLDITPERDLGTEVDLQIIGSDEVFNCVQPNPDVGYARQLFGHGSSASTLASYAASFGNTTMDKIVAAGIKAELASDLRRFAALSVRDQNSRAIVQELIGTDPELHLDPTLIHEFSPQHLVHAKRPKPYVVVYGYSGRFSESESRTVQRYAKNAGLEIVFIGGIQPGEGTFVDCSPLEVLSYFAGAQAVVTDTFHGTIFSVISKTPFVSLIRRSRTHGYGNEEKLTFLLEQLGLRGRGLYDVDQLTEVLPATLDFDLVSSRIDEQRLKSRQYLGRLMNPVR</sequence>
<keyword evidence="2" id="KW-0808">Transferase</keyword>
<evidence type="ECO:0000313" key="3">
    <source>
        <dbReference type="Proteomes" id="UP000198863"/>
    </source>
</evidence>
<gene>
    <name evidence="2" type="ORF">SAMN05660324_0766</name>
</gene>
<organism evidence="2 3">
    <name type="scientific">Klenkia brasiliensis</name>
    <dbReference type="NCBI Taxonomy" id="333142"/>
    <lineage>
        <taxon>Bacteria</taxon>
        <taxon>Bacillati</taxon>
        <taxon>Actinomycetota</taxon>
        <taxon>Actinomycetes</taxon>
        <taxon>Geodermatophilales</taxon>
        <taxon>Geodermatophilaceae</taxon>
        <taxon>Klenkia</taxon>
    </lineage>
</organism>
<name>A0A1G7MSD2_9ACTN</name>
<evidence type="ECO:0000313" key="2">
    <source>
        <dbReference type="EMBL" id="SDF64662.1"/>
    </source>
</evidence>
<feature type="domain" description="Polysaccharide pyruvyl transferase" evidence="1">
    <location>
        <begin position="14"/>
        <end position="308"/>
    </location>
</feature>
<dbReference type="InterPro" id="IPR007345">
    <property type="entry name" value="Polysacch_pyruvyl_Trfase"/>
</dbReference>
<dbReference type="Proteomes" id="UP000198863">
    <property type="component" value="Unassembled WGS sequence"/>
</dbReference>
<proteinExistence type="predicted"/>
<dbReference type="EMBL" id="FNCF01000001">
    <property type="protein sequence ID" value="SDF64662.1"/>
    <property type="molecule type" value="Genomic_DNA"/>
</dbReference>
<dbReference type="AlphaFoldDB" id="A0A1G7MSD2"/>
<dbReference type="GO" id="GO:0016740">
    <property type="term" value="F:transferase activity"/>
    <property type="evidence" value="ECO:0007669"/>
    <property type="project" value="UniProtKB-KW"/>
</dbReference>
<evidence type="ECO:0000259" key="1">
    <source>
        <dbReference type="Pfam" id="PF04230"/>
    </source>
</evidence>
<dbReference type="Pfam" id="PF04230">
    <property type="entry name" value="PS_pyruv_trans"/>
    <property type="match status" value="1"/>
</dbReference>